<evidence type="ECO:0000313" key="4">
    <source>
        <dbReference type="Proteomes" id="UP001237642"/>
    </source>
</evidence>
<dbReference type="Proteomes" id="UP001237642">
    <property type="component" value="Unassembled WGS sequence"/>
</dbReference>
<feature type="transmembrane region" description="Helical" evidence="2">
    <location>
        <begin position="142"/>
        <end position="165"/>
    </location>
</feature>
<reference evidence="3" key="1">
    <citation type="submission" date="2023-02" db="EMBL/GenBank/DDBJ databases">
        <title>Genome of toxic invasive species Heracleum sosnowskyi carries increased number of genes despite the absence of recent whole-genome duplications.</title>
        <authorList>
            <person name="Schelkunov M."/>
            <person name="Shtratnikova V."/>
            <person name="Makarenko M."/>
            <person name="Klepikova A."/>
            <person name="Omelchenko D."/>
            <person name="Novikova G."/>
            <person name="Obukhova E."/>
            <person name="Bogdanov V."/>
            <person name="Penin A."/>
            <person name="Logacheva M."/>
        </authorList>
    </citation>
    <scope>NUCLEOTIDE SEQUENCE</scope>
    <source>
        <strain evidence="3">Hsosn_3</strain>
        <tissue evidence="3">Leaf</tissue>
    </source>
</reference>
<keyword evidence="4" id="KW-1185">Reference proteome</keyword>
<evidence type="ECO:0000256" key="1">
    <source>
        <dbReference type="SAM" id="MobiDB-lite"/>
    </source>
</evidence>
<reference evidence="3" key="2">
    <citation type="submission" date="2023-05" db="EMBL/GenBank/DDBJ databases">
        <authorList>
            <person name="Schelkunov M.I."/>
        </authorList>
    </citation>
    <scope>NUCLEOTIDE SEQUENCE</scope>
    <source>
        <strain evidence="3">Hsosn_3</strain>
        <tissue evidence="3">Leaf</tissue>
    </source>
</reference>
<sequence length="269" mass="29132">MVAGKGEDGPTVDPQVNDADTSGLVDVSKLPMNTISDSILGQSAAKRLLSAEAFENEFLEFPPVELLHEQELVDADTLYMMPPSGCQSHLQLPGLACVPIVALHFSHDMMAKRCLVLVLATGLLFILIQPPIALSWTYHSELLIATILLTIAALTSIIPIKYIVALRIFYSISMGIALGIYISAEYFLQAAILHALIVVTMVRASVFVIFTNFPSASSTKVLPWVFALLVALFPVTYLLEGQVRIKSLLAESGVGDVGEDESKLTTLVF</sequence>
<dbReference type="EMBL" id="JAUIZM010000006">
    <property type="protein sequence ID" value="KAK1380775.1"/>
    <property type="molecule type" value="Genomic_DNA"/>
</dbReference>
<feature type="region of interest" description="Disordered" evidence="1">
    <location>
        <begin position="1"/>
        <end position="20"/>
    </location>
</feature>
<gene>
    <name evidence="3" type="ORF">POM88_027519</name>
</gene>
<comment type="caution">
    <text evidence="3">The sequence shown here is derived from an EMBL/GenBank/DDBJ whole genome shotgun (WGS) entry which is preliminary data.</text>
</comment>
<keyword evidence="2" id="KW-0472">Membrane</keyword>
<protein>
    <submittedName>
        <fullName evidence="3">Uncharacterized protein</fullName>
    </submittedName>
</protein>
<feature type="transmembrane region" description="Helical" evidence="2">
    <location>
        <begin position="114"/>
        <end position="136"/>
    </location>
</feature>
<organism evidence="3 4">
    <name type="scientific">Heracleum sosnowskyi</name>
    <dbReference type="NCBI Taxonomy" id="360622"/>
    <lineage>
        <taxon>Eukaryota</taxon>
        <taxon>Viridiplantae</taxon>
        <taxon>Streptophyta</taxon>
        <taxon>Embryophyta</taxon>
        <taxon>Tracheophyta</taxon>
        <taxon>Spermatophyta</taxon>
        <taxon>Magnoliopsida</taxon>
        <taxon>eudicotyledons</taxon>
        <taxon>Gunneridae</taxon>
        <taxon>Pentapetalae</taxon>
        <taxon>asterids</taxon>
        <taxon>campanulids</taxon>
        <taxon>Apiales</taxon>
        <taxon>Apiaceae</taxon>
        <taxon>Apioideae</taxon>
        <taxon>apioid superclade</taxon>
        <taxon>Tordylieae</taxon>
        <taxon>Tordyliinae</taxon>
        <taxon>Heracleum</taxon>
    </lineage>
</organism>
<evidence type="ECO:0000256" key="2">
    <source>
        <dbReference type="SAM" id="Phobius"/>
    </source>
</evidence>
<feature type="transmembrane region" description="Helical" evidence="2">
    <location>
        <begin position="221"/>
        <end position="239"/>
    </location>
</feature>
<dbReference type="AlphaFoldDB" id="A0AAD8MLJ8"/>
<proteinExistence type="predicted"/>
<keyword evidence="2" id="KW-1133">Transmembrane helix</keyword>
<dbReference type="PANTHER" id="PTHR35313:SF1">
    <property type="entry name" value="NO EXINE FORMATION 1"/>
    <property type="match status" value="1"/>
</dbReference>
<name>A0AAD8MLJ8_9APIA</name>
<dbReference type="PANTHER" id="PTHR35313">
    <property type="entry name" value="NO EXINE FORMATION 1"/>
    <property type="match status" value="1"/>
</dbReference>
<keyword evidence="2" id="KW-0812">Transmembrane</keyword>
<feature type="transmembrane region" description="Helical" evidence="2">
    <location>
        <begin position="186"/>
        <end position="209"/>
    </location>
</feature>
<evidence type="ECO:0000313" key="3">
    <source>
        <dbReference type="EMBL" id="KAK1380775.1"/>
    </source>
</evidence>
<accession>A0AAD8MLJ8</accession>